<dbReference type="STRING" id="420662.Mpe_A0047"/>
<keyword evidence="3 9" id="KW-0808">Transferase</keyword>
<keyword evidence="8 9" id="KW-1208">Phospholipid metabolism</keyword>
<dbReference type="SUPFAM" id="SSF56024">
    <property type="entry name" value="Phospholipase D/nuclease"/>
    <property type="match status" value="2"/>
</dbReference>
<organism evidence="11 12">
    <name type="scientific">Methylibium petroleiphilum (strain ATCC BAA-1232 / LMG 22953 / PM1)</name>
    <dbReference type="NCBI Taxonomy" id="420662"/>
    <lineage>
        <taxon>Bacteria</taxon>
        <taxon>Pseudomonadati</taxon>
        <taxon>Pseudomonadota</taxon>
        <taxon>Betaproteobacteria</taxon>
        <taxon>Burkholderiales</taxon>
        <taxon>Sphaerotilaceae</taxon>
        <taxon>Methylibium</taxon>
    </lineage>
</organism>
<keyword evidence="2 9" id="KW-0444">Lipid biosynthesis</keyword>
<dbReference type="Proteomes" id="UP000000366">
    <property type="component" value="Chromosome"/>
</dbReference>
<dbReference type="eggNOG" id="COG1502">
    <property type="taxonomic scope" value="Bacteria"/>
</dbReference>
<dbReference type="PANTHER" id="PTHR21248">
    <property type="entry name" value="CARDIOLIPIN SYNTHASE"/>
    <property type="match status" value="1"/>
</dbReference>
<feature type="active site" evidence="9">
    <location>
        <position position="114"/>
    </location>
</feature>
<dbReference type="CDD" id="cd09159">
    <property type="entry name" value="PLDc_ybhO_like_2"/>
    <property type="match status" value="1"/>
</dbReference>
<evidence type="ECO:0000313" key="11">
    <source>
        <dbReference type="EMBL" id="ABM93009.1"/>
    </source>
</evidence>
<dbReference type="RefSeq" id="WP_011827648.1">
    <property type="nucleotide sequence ID" value="NC_008825.1"/>
</dbReference>
<comment type="subcellular location">
    <subcellularLocation>
        <location evidence="9">Cell membrane</location>
        <topology evidence="9">Peripheral membrane protein</topology>
    </subcellularLocation>
</comment>
<dbReference type="InterPro" id="IPR030872">
    <property type="entry name" value="Cardiolipin_synth_ClsB"/>
</dbReference>
<dbReference type="SMART" id="SM00155">
    <property type="entry name" value="PLDc"/>
    <property type="match status" value="2"/>
</dbReference>
<keyword evidence="5 9" id="KW-0443">Lipid metabolism</keyword>
<dbReference type="AlphaFoldDB" id="A2SBS0"/>
<comment type="catalytic activity">
    <reaction evidence="9">
        <text>2 a 1,2-diacyl-sn-glycero-3-phospho-(1'-sn-glycerol) = a cardiolipin + glycerol</text>
        <dbReference type="Rhea" id="RHEA:31451"/>
        <dbReference type="ChEBI" id="CHEBI:17754"/>
        <dbReference type="ChEBI" id="CHEBI:62237"/>
        <dbReference type="ChEBI" id="CHEBI:64716"/>
    </reaction>
</comment>
<dbReference type="EC" id="2.7.8.-" evidence="9"/>
<comment type="function">
    <text evidence="9">Catalyzes the phosphatidyl group transfer from one phosphatidylglycerol molecule to another to form cardiolipin (CL) (diphosphatidylglycerol) and glycerol.</text>
</comment>
<dbReference type="GO" id="GO:0008808">
    <property type="term" value="F:cardiolipin synthase activity"/>
    <property type="evidence" value="ECO:0007669"/>
    <property type="project" value="InterPro"/>
</dbReference>
<dbReference type="HAMAP" id="MF_01917">
    <property type="entry name" value="Cardiolipin_synth_ClsB"/>
    <property type="match status" value="1"/>
</dbReference>
<protein>
    <recommendedName>
        <fullName evidence="9">Cardiolipin synthase B</fullName>
        <shortName evidence="9">CL synthase</shortName>
        <ecNumber evidence="9">2.7.8.-</ecNumber>
    </recommendedName>
</protein>
<dbReference type="HOGENOM" id="CLU_038053_0_0_4"/>
<dbReference type="PIRSF" id="PIRSF000850">
    <property type="entry name" value="Phospholipase_D_PSS"/>
    <property type="match status" value="1"/>
</dbReference>
<evidence type="ECO:0000313" key="12">
    <source>
        <dbReference type="Proteomes" id="UP000000366"/>
    </source>
</evidence>
<sequence length="416" mass="46828">MSAPRWVDGNRFTLLENGEAYFPRVFEAIAAARHEVLLETFILFEDKVGLALHAALLSAARNGAKVDITIDGFGSPDLSPAFIGALTEAGVRVHVFDPGTRLFGWRTNLFRRMHRKIVVVDGERAFVGGINYSADHLADFGPEAKQDYAVELEGPLVAHIQRFVQQAIVEGRPGRSSSERRWFRRRAPPSALPPQAAAGAAQAMFVTRDNREHPQDIERHYRAVIRAARHRLVIANAYFFPGYRLLRELRRAARRGVQVSLILQGEPDMAIVKSAAEMLYHHLLRAGVHIYEYCERPLHGKVAVADDEWSTVGSSNLDPLSLSLNLEANVMIRDRDFNRQLGERLDHLMAHCCKRIEATDLQESSLWRLVRSFFVFHFLRRYPAWAGWLPAHAPRLSSVSHAPAAGAERLTEPARS</sequence>
<dbReference type="InterPro" id="IPR001736">
    <property type="entry name" value="PLipase_D/transphosphatidylase"/>
</dbReference>
<dbReference type="InterPro" id="IPR025202">
    <property type="entry name" value="PLD-like_dom"/>
</dbReference>
<feature type="active site" evidence="9">
    <location>
        <position position="306"/>
    </location>
</feature>
<dbReference type="PROSITE" id="PS50035">
    <property type="entry name" value="PLD"/>
    <property type="match status" value="2"/>
</dbReference>
<dbReference type="Gene3D" id="3.30.870.10">
    <property type="entry name" value="Endonuclease Chain A"/>
    <property type="match status" value="2"/>
</dbReference>
<evidence type="ECO:0000256" key="9">
    <source>
        <dbReference type="HAMAP-Rule" id="MF_01917"/>
    </source>
</evidence>
<evidence type="ECO:0000256" key="4">
    <source>
        <dbReference type="ARBA" id="ARBA00022737"/>
    </source>
</evidence>
<dbReference type="CDD" id="cd09110">
    <property type="entry name" value="PLDc_CLS_1"/>
    <property type="match status" value="1"/>
</dbReference>
<evidence type="ECO:0000256" key="7">
    <source>
        <dbReference type="ARBA" id="ARBA00023209"/>
    </source>
</evidence>
<evidence type="ECO:0000256" key="5">
    <source>
        <dbReference type="ARBA" id="ARBA00023098"/>
    </source>
</evidence>
<dbReference type="GO" id="GO:0032049">
    <property type="term" value="P:cardiolipin biosynthetic process"/>
    <property type="evidence" value="ECO:0007669"/>
    <property type="project" value="InterPro"/>
</dbReference>
<feature type="domain" description="PLD phosphodiesterase" evidence="10">
    <location>
        <begin position="294"/>
        <end position="321"/>
    </location>
</feature>
<feature type="active site" evidence="9">
    <location>
        <position position="116"/>
    </location>
</feature>
<comment type="similarity">
    <text evidence="9">Belongs to the phospholipase D family. Cardiolipin synthase subfamily. ClsB sub-subfamily.</text>
</comment>
<keyword evidence="4" id="KW-0677">Repeat</keyword>
<dbReference type="EMBL" id="CP000555">
    <property type="protein sequence ID" value="ABM93009.1"/>
    <property type="molecule type" value="Genomic_DNA"/>
</dbReference>
<evidence type="ECO:0000256" key="8">
    <source>
        <dbReference type="ARBA" id="ARBA00023264"/>
    </source>
</evidence>
<name>A2SBS0_METPP</name>
<proteinExistence type="inferred from homology"/>
<keyword evidence="7 9" id="KW-0594">Phospholipid biosynthesis</keyword>
<gene>
    <name evidence="9" type="primary">clsB</name>
    <name evidence="11" type="ordered locus">Mpe_A0047</name>
</gene>
<evidence type="ECO:0000256" key="6">
    <source>
        <dbReference type="ARBA" id="ARBA00023136"/>
    </source>
</evidence>
<dbReference type="NCBIfam" id="NF008427">
    <property type="entry name" value="PRK11263.1"/>
    <property type="match status" value="1"/>
</dbReference>
<evidence type="ECO:0000256" key="1">
    <source>
        <dbReference type="ARBA" id="ARBA00022475"/>
    </source>
</evidence>
<feature type="active site" evidence="9">
    <location>
        <position position="301"/>
    </location>
</feature>
<keyword evidence="6 9" id="KW-0472">Membrane</keyword>
<feature type="active site" evidence="9">
    <location>
        <position position="299"/>
    </location>
</feature>
<keyword evidence="12" id="KW-1185">Reference proteome</keyword>
<evidence type="ECO:0000259" key="10">
    <source>
        <dbReference type="PROSITE" id="PS50035"/>
    </source>
</evidence>
<keyword evidence="1 9" id="KW-1003">Cell membrane</keyword>
<dbReference type="GO" id="GO:0005886">
    <property type="term" value="C:plasma membrane"/>
    <property type="evidence" value="ECO:0007669"/>
    <property type="project" value="UniProtKB-SubCell"/>
</dbReference>
<dbReference type="PANTHER" id="PTHR21248:SF23">
    <property type="entry name" value="CARDIOLIPIN SYNTHASE B"/>
    <property type="match status" value="1"/>
</dbReference>
<accession>A2SBS0</accession>
<reference evidence="11 12" key="1">
    <citation type="journal article" date="2007" name="J. Bacteriol.">
        <title>Whole-genome analysis of the methyl tert-butyl ether-degrading beta-proteobacterium Methylibium petroleiphilum PM1.</title>
        <authorList>
            <person name="Kane S.R."/>
            <person name="Chakicherla A.Y."/>
            <person name="Chain P.S.G."/>
            <person name="Schmidt R."/>
            <person name="Shin M.W."/>
            <person name="Legler T.C."/>
            <person name="Scow K.M."/>
            <person name="Larimer F.W."/>
            <person name="Lucas S.M."/>
            <person name="Richardson P.M."/>
            <person name="Hristova K.R."/>
        </authorList>
    </citation>
    <scope>NUCLEOTIDE SEQUENCE [LARGE SCALE GENOMIC DNA]</scope>
    <source>
        <strain evidence="12">ATCC BAA-1232 / LMG 22953 / PM1</strain>
    </source>
</reference>
<dbReference type="Pfam" id="PF13091">
    <property type="entry name" value="PLDc_2"/>
    <property type="match status" value="2"/>
</dbReference>
<feature type="active site" evidence="9">
    <location>
        <position position="121"/>
    </location>
</feature>
<evidence type="ECO:0000256" key="3">
    <source>
        <dbReference type="ARBA" id="ARBA00022679"/>
    </source>
</evidence>
<feature type="domain" description="PLD phosphodiesterase" evidence="10">
    <location>
        <begin position="109"/>
        <end position="136"/>
    </location>
</feature>
<dbReference type="KEGG" id="mpt:Mpe_A0047"/>
<evidence type="ECO:0000256" key="2">
    <source>
        <dbReference type="ARBA" id="ARBA00022516"/>
    </source>
</evidence>